<evidence type="ECO:0000256" key="18">
    <source>
        <dbReference type="SAM" id="Coils"/>
    </source>
</evidence>
<dbReference type="GO" id="GO:0006885">
    <property type="term" value="P:regulation of pH"/>
    <property type="evidence" value="ECO:0007669"/>
    <property type="project" value="UniProtKB-ARBA"/>
</dbReference>
<evidence type="ECO:0000259" key="21">
    <source>
        <dbReference type="PROSITE" id="PS51201"/>
    </source>
</evidence>
<dbReference type="FunFam" id="3.40.50.720:FF:000134">
    <property type="entry name" value="K(+) efflux antiporter 2 chloroplastic"/>
    <property type="match status" value="1"/>
</dbReference>
<feature type="transmembrane region" description="Helical" evidence="20">
    <location>
        <begin position="804"/>
        <end position="822"/>
    </location>
</feature>
<dbReference type="NCBIfam" id="TIGR00932">
    <property type="entry name" value="2a37"/>
    <property type="match status" value="1"/>
</dbReference>
<evidence type="ECO:0000256" key="10">
    <source>
        <dbReference type="ARBA" id="ARBA00022958"/>
    </source>
</evidence>
<comment type="similarity">
    <text evidence="17">Belongs to the monovalent cation:proton antiporter 2 (CPA2) transporter (TC 2.A.37) family. KEA (TC 2.A.37.1) subfamily.</text>
</comment>
<keyword evidence="14" id="KW-0406">Ion transport</keyword>
<feature type="transmembrane region" description="Helical" evidence="20">
    <location>
        <begin position="475"/>
        <end position="494"/>
    </location>
</feature>
<dbReference type="GO" id="GO:0009706">
    <property type="term" value="C:chloroplast inner membrane"/>
    <property type="evidence" value="ECO:0007669"/>
    <property type="project" value="UniProtKB-SubCell"/>
</dbReference>
<dbReference type="GO" id="GO:0080022">
    <property type="term" value="P:primary root development"/>
    <property type="evidence" value="ECO:0007669"/>
    <property type="project" value="UniProtKB-ARBA"/>
</dbReference>
<dbReference type="Pfam" id="PF02254">
    <property type="entry name" value="TrkA_N"/>
    <property type="match status" value="1"/>
</dbReference>
<feature type="transmembrane region" description="Helical" evidence="20">
    <location>
        <begin position="774"/>
        <end position="792"/>
    </location>
</feature>
<gene>
    <name evidence="22" type="ORF">WJX72_010305</name>
</gene>
<name>A0AAW1PD10_9CHLO</name>
<dbReference type="InterPro" id="IPR036291">
    <property type="entry name" value="NAD(P)-bd_dom_sf"/>
</dbReference>
<evidence type="ECO:0000256" key="12">
    <source>
        <dbReference type="ARBA" id="ARBA00022990"/>
    </source>
</evidence>
<dbReference type="GO" id="GO:0019722">
    <property type="term" value="P:calcium-mediated signaling"/>
    <property type="evidence" value="ECO:0007669"/>
    <property type="project" value="UniProtKB-ARBA"/>
</dbReference>
<keyword evidence="2" id="KW-0813">Transport</keyword>
<keyword evidence="13 18" id="KW-0175">Coiled coil</keyword>
<dbReference type="GO" id="GO:0009744">
    <property type="term" value="P:response to sucrose"/>
    <property type="evidence" value="ECO:0007669"/>
    <property type="project" value="UniProtKB-ARBA"/>
</dbReference>
<evidence type="ECO:0000256" key="19">
    <source>
        <dbReference type="SAM" id="MobiDB-lite"/>
    </source>
</evidence>
<evidence type="ECO:0000256" key="13">
    <source>
        <dbReference type="ARBA" id="ARBA00023054"/>
    </source>
</evidence>
<comment type="caution">
    <text evidence="22">The sequence shown here is derived from an EMBL/GenBank/DDBJ whole genome shotgun (WGS) entry which is preliminary data.</text>
</comment>
<evidence type="ECO:0000256" key="20">
    <source>
        <dbReference type="SAM" id="Phobius"/>
    </source>
</evidence>
<feature type="transmembrane region" description="Helical" evidence="20">
    <location>
        <begin position="586"/>
        <end position="606"/>
    </location>
</feature>
<evidence type="ECO:0000256" key="7">
    <source>
        <dbReference type="ARBA" id="ARBA00022692"/>
    </source>
</evidence>
<keyword evidence="8" id="KW-1001">Plastid inner membrane</keyword>
<evidence type="ECO:0000256" key="2">
    <source>
        <dbReference type="ARBA" id="ARBA00022448"/>
    </source>
</evidence>
<feature type="coiled-coil region" evidence="18">
    <location>
        <begin position="67"/>
        <end position="94"/>
    </location>
</feature>
<reference evidence="22 23" key="1">
    <citation type="journal article" date="2024" name="Nat. Commun.">
        <title>Phylogenomics reveals the evolutionary origins of lichenization in chlorophyte algae.</title>
        <authorList>
            <person name="Puginier C."/>
            <person name="Libourel C."/>
            <person name="Otte J."/>
            <person name="Skaloud P."/>
            <person name="Haon M."/>
            <person name="Grisel S."/>
            <person name="Petersen M."/>
            <person name="Berrin J.G."/>
            <person name="Delaux P.M."/>
            <person name="Dal Grande F."/>
            <person name="Keller J."/>
        </authorList>
    </citation>
    <scope>NUCLEOTIDE SEQUENCE [LARGE SCALE GENOMIC DNA]</scope>
    <source>
        <strain evidence="22 23">SAG 2043</strain>
    </source>
</reference>
<evidence type="ECO:0000256" key="6">
    <source>
        <dbReference type="ARBA" id="ARBA00022640"/>
    </source>
</evidence>
<feature type="transmembrane region" description="Helical" evidence="20">
    <location>
        <begin position="413"/>
        <end position="430"/>
    </location>
</feature>
<dbReference type="GO" id="GO:0033993">
    <property type="term" value="P:response to lipid"/>
    <property type="evidence" value="ECO:0007669"/>
    <property type="project" value="UniProtKB-ARBA"/>
</dbReference>
<keyword evidence="3" id="KW-0050">Antiport</keyword>
<feature type="transmembrane region" description="Helical" evidence="20">
    <location>
        <begin position="749"/>
        <end position="768"/>
    </location>
</feature>
<keyword evidence="11 20" id="KW-1133">Transmembrane helix</keyword>
<feature type="transmembrane region" description="Helical" evidence="20">
    <location>
        <begin position="834"/>
        <end position="853"/>
    </location>
</feature>
<comment type="catalytic activity">
    <reaction evidence="16">
        <text>K(+)(in) + H(+)(out) = K(+)(out) + H(+)(in)</text>
        <dbReference type="Rhea" id="RHEA:29467"/>
        <dbReference type="ChEBI" id="CHEBI:15378"/>
        <dbReference type="ChEBI" id="CHEBI:29103"/>
    </reaction>
</comment>
<evidence type="ECO:0000313" key="23">
    <source>
        <dbReference type="Proteomes" id="UP001489004"/>
    </source>
</evidence>
<dbReference type="GO" id="GO:0140899">
    <property type="term" value="P:plastid gene expression"/>
    <property type="evidence" value="ECO:0007669"/>
    <property type="project" value="UniProtKB-ARBA"/>
</dbReference>
<evidence type="ECO:0000256" key="14">
    <source>
        <dbReference type="ARBA" id="ARBA00023065"/>
    </source>
</evidence>
<dbReference type="SUPFAM" id="SSF51735">
    <property type="entry name" value="NAD(P)-binding Rossmann-fold domains"/>
    <property type="match status" value="1"/>
</dbReference>
<evidence type="ECO:0000256" key="8">
    <source>
        <dbReference type="ARBA" id="ARBA00022780"/>
    </source>
</evidence>
<feature type="transmembrane region" description="Helical" evidence="20">
    <location>
        <begin position="618"/>
        <end position="638"/>
    </location>
</feature>
<dbReference type="InterPro" id="IPR038770">
    <property type="entry name" value="Na+/solute_symporter_sf"/>
</dbReference>
<proteinExistence type="inferred from homology"/>
<feature type="coiled-coil region" evidence="18">
    <location>
        <begin position="319"/>
        <end position="361"/>
    </location>
</feature>
<comment type="subcellular location">
    <subcellularLocation>
        <location evidence="1">Plastid</location>
        <location evidence="1">Chloroplast inner membrane</location>
        <topology evidence="1">Multi-pass membrane protein</topology>
    </subcellularLocation>
</comment>
<feature type="region of interest" description="Disordered" evidence="19">
    <location>
        <begin position="164"/>
        <end position="191"/>
    </location>
</feature>
<evidence type="ECO:0000256" key="4">
    <source>
        <dbReference type="ARBA" id="ARBA00022528"/>
    </source>
</evidence>
<dbReference type="Gene3D" id="1.20.1530.20">
    <property type="match status" value="1"/>
</dbReference>
<feature type="transmembrane region" description="Helical" evidence="20">
    <location>
        <begin position="526"/>
        <end position="545"/>
    </location>
</feature>
<keyword evidence="6" id="KW-0934">Plastid</keyword>
<keyword evidence="5" id="KW-0633">Potassium transport</keyword>
<dbReference type="EMBL" id="JALJOR010000014">
    <property type="protein sequence ID" value="KAK9806323.1"/>
    <property type="molecule type" value="Genomic_DNA"/>
</dbReference>
<keyword evidence="15 20" id="KW-0472">Membrane</keyword>
<keyword evidence="9" id="KW-0809">Transit peptide</keyword>
<dbReference type="GO" id="GO:0042794">
    <property type="term" value="P:plastid rRNA transcription"/>
    <property type="evidence" value="ECO:0007669"/>
    <property type="project" value="UniProtKB-ARBA"/>
</dbReference>
<dbReference type="GO" id="GO:0009725">
    <property type="term" value="P:response to hormone"/>
    <property type="evidence" value="ECO:0007669"/>
    <property type="project" value="UniProtKB-ARBA"/>
</dbReference>
<dbReference type="GO" id="GO:2000070">
    <property type="term" value="P:regulation of response to water deprivation"/>
    <property type="evidence" value="ECO:0007669"/>
    <property type="project" value="UniProtKB-ARBA"/>
</dbReference>
<evidence type="ECO:0000256" key="1">
    <source>
        <dbReference type="ARBA" id="ARBA00004478"/>
    </source>
</evidence>
<feature type="domain" description="RCK N-terminal" evidence="21">
    <location>
        <begin position="882"/>
        <end position="999"/>
    </location>
</feature>
<dbReference type="GO" id="GO:0010109">
    <property type="term" value="P:regulation of photosynthesis"/>
    <property type="evidence" value="ECO:0007669"/>
    <property type="project" value="UniProtKB-ARBA"/>
</dbReference>
<dbReference type="GO" id="GO:0015386">
    <property type="term" value="F:potassium:proton antiporter activity"/>
    <property type="evidence" value="ECO:0007669"/>
    <property type="project" value="UniProtKB-ARBA"/>
</dbReference>
<accession>A0AAW1PD10</accession>
<feature type="transmembrane region" description="Helical" evidence="20">
    <location>
        <begin position="557"/>
        <end position="580"/>
    </location>
</feature>
<evidence type="ECO:0000313" key="22">
    <source>
        <dbReference type="EMBL" id="KAK9806323.1"/>
    </source>
</evidence>
<dbReference type="FunFam" id="1.20.1530.20:FF:000007">
    <property type="entry name" value="K(+) efflux antiporter 2 chloroplastic"/>
    <property type="match status" value="1"/>
</dbReference>
<dbReference type="InterPro" id="IPR004771">
    <property type="entry name" value="K/H_exchanger"/>
</dbReference>
<keyword evidence="7 20" id="KW-0812">Transmembrane</keyword>
<evidence type="ECO:0000256" key="15">
    <source>
        <dbReference type="ARBA" id="ARBA00023136"/>
    </source>
</evidence>
<keyword evidence="12" id="KW-0007">Acetylation</keyword>
<dbReference type="PANTHER" id="PTHR46157:SF2">
    <property type="entry name" value="K(+) EFFLUX ANTIPORTER 1, CHLOROPLASTIC-RELATED"/>
    <property type="match status" value="1"/>
</dbReference>
<dbReference type="Pfam" id="PF00999">
    <property type="entry name" value="Na_H_Exchanger"/>
    <property type="match status" value="1"/>
</dbReference>
<dbReference type="AlphaFoldDB" id="A0AAW1PD10"/>
<evidence type="ECO:0000256" key="17">
    <source>
        <dbReference type="ARBA" id="ARBA00061484"/>
    </source>
</evidence>
<evidence type="ECO:0000256" key="11">
    <source>
        <dbReference type="ARBA" id="ARBA00022989"/>
    </source>
</evidence>
<sequence length="1085" mass="114915">MGLGLAELMWEQSRVAPFRRWRCPHAAQFDASSSNGASKAEDEAKWQVKVPENVDTPEELLPLMEALERARNRRDEATAIREALEAEAQEVAQLSINAKDAALNARRKVDDAVAEAEPYVIVKHKLLADLADLQRRLGEHAALATSEAIEASTAQQANTMMDTVDLDVSGHPPRDEGYEVEGDTDEDPTSLGRTERELLQAELQEKTRQLESVSKSLVDLEAKAEVQEKTRQLESVSKSLVDREAKAEMQEKTQQLESVSKSLVDLEAKVADLEARAEAAEAAAHRAEEIASAAMQAAEGAVREEMEAAAVAKSTQGAMSRALAELRDLESSFEESDDKNAKELARAKAKAQKEAEAALELALAASGTPAAKLATGTEDARKADAFAEQKASASTQKEAEPSDMLPALLKHKWLAAIVAVSVLAIALHALKHTAFVATLASYLHNVGDAIAQIPDAFSGIVARLPLPELPEGEKGLLDVVWLLLTSVIAVPLVTMIPGGSAVLGFLAGGAIIGPHALGIIRDVEGVRHIAELGVVFLLFNIGLELSLERLRSMQKYVFGMGTAQVVATLAAVAYTAMAVTGVSGPAAVILGGGLALSSTAVAMQVLQDRGETGSRHGRATFAVLLLQDLAVVVLLMLVPLLAPGEGGEGVSGTRIAKALGIAAIKAVTCIVAIIAGGRMLLRPIYRRIADLANAEIFAATTLLVVLGTSVMTQLAGLSLALGAFLAGLLLAETEFALQVESDIAPYKGLLMGLFFMTVGMEISVGLFFAKWKTVLAGITLLVVGKVAVMAGLGSMFGLSQLQSVRAGLLLAAGGEFAFVTFGEAVHHKILPAELVSQLFLVVALSMAITPFLAELGSKLGKMFEKSDMKALQPNEGEVEELRDHVIIAGFGRVGQIIAQLLSERLIPFVALDVNAGRVQAGKELDLPVYFGDAGSPAVLHSVGAHRAACAVITLDTPGANYRSVWALHKHYPGIKTYVRAHDVDHGINLEKAGATAVVPETLEPSLQLAAAVLSELNMPTDEVAQAIANFRRTHLAELQVLCKNSGSTLGYGFSTVDDDDEPLVPLDIDALRVPPPEILVTEAVP</sequence>
<evidence type="ECO:0000256" key="5">
    <source>
        <dbReference type="ARBA" id="ARBA00022538"/>
    </source>
</evidence>
<dbReference type="PANTHER" id="PTHR46157">
    <property type="entry name" value="K(+) EFFLUX ANTIPORTER 3, CHLOROPLASTIC"/>
    <property type="match status" value="1"/>
</dbReference>
<dbReference type="PROSITE" id="PS51201">
    <property type="entry name" value="RCK_N"/>
    <property type="match status" value="1"/>
</dbReference>
<evidence type="ECO:0000256" key="3">
    <source>
        <dbReference type="ARBA" id="ARBA00022449"/>
    </source>
</evidence>
<evidence type="ECO:0000256" key="16">
    <source>
        <dbReference type="ARBA" id="ARBA00047912"/>
    </source>
</evidence>
<dbReference type="Gene3D" id="3.40.50.720">
    <property type="entry name" value="NAD(P)-binding Rossmann-like Domain"/>
    <property type="match status" value="1"/>
</dbReference>
<keyword evidence="23" id="KW-1185">Reference proteome</keyword>
<feature type="transmembrane region" description="Helical" evidence="20">
    <location>
        <begin position="658"/>
        <end position="681"/>
    </location>
</feature>
<feature type="compositionally biased region" description="Acidic residues" evidence="19">
    <location>
        <begin position="178"/>
        <end position="188"/>
    </location>
</feature>
<keyword evidence="10" id="KW-0630">Potassium</keyword>
<dbReference type="InterPro" id="IPR006153">
    <property type="entry name" value="Cation/H_exchanger_TM"/>
</dbReference>
<dbReference type="GO" id="GO:1900140">
    <property type="term" value="P:regulation of seedling development"/>
    <property type="evidence" value="ECO:0007669"/>
    <property type="project" value="UniProtKB-ARBA"/>
</dbReference>
<dbReference type="Proteomes" id="UP001489004">
    <property type="component" value="Unassembled WGS sequence"/>
</dbReference>
<dbReference type="GO" id="GO:1900069">
    <property type="term" value="P:regulation of cellular hyperosmotic salinity response"/>
    <property type="evidence" value="ECO:0007669"/>
    <property type="project" value="UniProtKB-ARBA"/>
</dbReference>
<keyword evidence="4" id="KW-0150">Chloroplast</keyword>
<protein>
    <recommendedName>
        <fullName evidence="21">RCK N-terminal domain-containing protein</fullName>
    </recommendedName>
</protein>
<dbReference type="InterPro" id="IPR003148">
    <property type="entry name" value="RCK_N"/>
</dbReference>
<evidence type="ECO:0000256" key="9">
    <source>
        <dbReference type="ARBA" id="ARBA00022946"/>
    </source>
</evidence>
<organism evidence="22 23">
    <name type="scientific">[Myrmecia] bisecta</name>
    <dbReference type="NCBI Taxonomy" id="41462"/>
    <lineage>
        <taxon>Eukaryota</taxon>
        <taxon>Viridiplantae</taxon>
        <taxon>Chlorophyta</taxon>
        <taxon>core chlorophytes</taxon>
        <taxon>Trebouxiophyceae</taxon>
        <taxon>Trebouxiales</taxon>
        <taxon>Trebouxiaceae</taxon>
        <taxon>Myrmecia</taxon>
    </lineage>
</organism>
<feature type="coiled-coil region" evidence="18">
    <location>
        <begin position="196"/>
        <end position="290"/>
    </location>
</feature>